<evidence type="ECO:0000313" key="1">
    <source>
        <dbReference type="EMBL" id="GGJ66702.1"/>
    </source>
</evidence>
<accession>A0ABQ2DT85</accession>
<organism evidence="1 2">
    <name type="scientific">Glutamicibacter ardleyensis</name>
    <dbReference type="NCBI Taxonomy" id="225894"/>
    <lineage>
        <taxon>Bacteria</taxon>
        <taxon>Bacillati</taxon>
        <taxon>Actinomycetota</taxon>
        <taxon>Actinomycetes</taxon>
        <taxon>Micrococcales</taxon>
        <taxon>Micrococcaceae</taxon>
        <taxon>Glutamicibacter</taxon>
    </lineage>
</organism>
<reference evidence="2" key="1">
    <citation type="journal article" date="2019" name="Int. J. Syst. Evol. Microbiol.">
        <title>The Global Catalogue of Microorganisms (GCM) 10K type strain sequencing project: providing services to taxonomists for standard genome sequencing and annotation.</title>
        <authorList>
            <consortium name="The Broad Institute Genomics Platform"/>
            <consortium name="The Broad Institute Genome Sequencing Center for Infectious Disease"/>
            <person name="Wu L."/>
            <person name="Ma J."/>
        </authorList>
    </citation>
    <scope>NUCLEOTIDE SEQUENCE [LARGE SCALE GENOMIC DNA]</scope>
    <source>
        <strain evidence="2">CGMCC 1.3685</strain>
    </source>
</reference>
<dbReference type="EMBL" id="BMKX01000007">
    <property type="protein sequence ID" value="GGJ66702.1"/>
    <property type="molecule type" value="Genomic_DNA"/>
</dbReference>
<name>A0ABQ2DT85_9MICC</name>
<keyword evidence="2" id="KW-1185">Reference proteome</keyword>
<gene>
    <name evidence="1" type="ORF">GCM10007173_27020</name>
</gene>
<protein>
    <submittedName>
        <fullName evidence="1">Uncharacterized protein</fullName>
    </submittedName>
</protein>
<proteinExistence type="predicted"/>
<comment type="caution">
    <text evidence="1">The sequence shown here is derived from an EMBL/GenBank/DDBJ whole genome shotgun (WGS) entry which is preliminary data.</text>
</comment>
<evidence type="ECO:0000313" key="2">
    <source>
        <dbReference type="Proteomes" id="UP000606115"/>
    </source>
</evidence>
<sequence>MEMANLLPANSPVPIALPRAIIDIWAGVNDFFRPDPESVTCTGCLPNDAPLDLCEQRDIDGCHAVIKGTLA</sequence>
<dbReference type="Proteomes" id="UP000606115">
    <property type="component" value="Unassembled WGS sequence"/>
</dbReference>